<dbReference type="EMBL" id="JBJKFK010000132">
    <property type="protein sequence ID" value="KAL3319479.1"/>
    <property type="molecule type" value="Genomic_DNA"/>
</dbReference>
<keyword evidence="2" id="KW-1185">Reference proteome</keyword>
<dbReference type="AlphaFoldDB" id="A0ABD2QIZ2"/>
<protein>
    <submittedName>
        <fullName evidence="1">Uncharacterized protein</fullName>
    </submittedName>
</protein>
<proteinExistence type="predicted"/>
<accession>A0ABD2QIZ2</accession>
<name>A0ABD2QIZ2_9PLAT</name>
<sequence length="149" mass="16189">MPPSFAGSTSLYPQTAPNFLTTANLFNPISLPLLNLDPAFINLMLAAQNPLYNSLATKVSTPCLPQTHISTPTMEQLVNQISKTSPVYYQQELPIPQFLPNTATPNQAPFMDYSTQMYADALKVCSGGLVPSPSSTPVGFYPQPSMTQF</sequence>
<reference evidence="1 2" key="1">
    <citation type="submission" date="2024-11" db="EMBL/GenBank/DDBJ databases">
        <title>Adaptive evolution of stress response genes in parasites aligns with host niche diversity.</title>
        <authorList>
            <person name="Hahn C."/>
            <person name="Resl P."/>
        </authorList>
    </citation>
    <scope>NUCLEOTIDE SEQUENCE [LARGE SCALE GENOMIC DNA]</scope>
    <source>
        <strain evidence="1">EGGRZ-B1_66</strain>
        <tissue evidence="1">Body</tissue>
    </source>
</reference>
<evidence type="ECO:0000313" key="2">
    <source>
        <dbReference type="Proteomes" id="UP001626550"/>
    </source>
</evidence>
<evidence type="ECO:0000313" key="1">
    <source>
        <dbReference type="EMBL" id="KAL3319479.1"/>
    </source>
</evidence>
<gene>
    <name evidence="1" type="ORF">Ciccas_001845</name>
</gene>
<dbReference type="Proteomes" id="UP001626550">
    <property type="component" value="Unassembled WGS sequence"/>
</dbReference>
<organism evidence="1 2">
    <name type="scientific">Cichlidogyrus casuarinus</name>
    <dbReference type="NCBI Taxonomy" id="1844966"/>
    <lineage>
        <taxon>Eukaryota</taxon>
        <taxon>Metazoa</taxon>
        <taxon>Spiralia</taxon>
        <taxon>Lophotrochozoa</taxon>
        <taxon>Platyhelminthes</taxon>
        <taxon>Monogenea</taxon>
        <taxon>Monopisthocotylea</taxon>
        <taxon>Dactylogyridea</taxon>
        <taxon>Ancyrocephalidae</taxon>
        <taxon>Cichlidogyrus</taxon>
    </lineage>
</organism>
<comment type="caution">
    <text evidence="1">The sequence shown here is derived from an EMBL/GenBank/DDBJ whole genome shotgun (WGS) entry which is preliminary data.</text>
</comment>